<dbReference type="AlphaFoldDB" id="A0A9Q1EF23"/>
<dbReference type="Proteomes" id="UP001152622">
    <property type="component" value="Chromosome 18"/>
</dbReference>
<feature type="region of interest" description="Disordered" evidence="1">
    <location>
        <begin position="40"/>
        <end position="73"/>
    </location>
</feature>
<evidence type="ECO:0000313" key="3">
    <source>
        <dbReference type="Proteomes" id="UP001152622"/>
    </source>
</evidence>
<keyword evidence="3" id="KW-1185">Reference proteome</keyword>
<protein>
    <submittedName>
        <fullName evidence="2">Uncharacterized protein</fullName>
    </submittedName>
</protein>
<sequence>MVTLITEQLQSQSLDEPAYHRAFSINLSNVSKLNNRTASIQGTKTRNTNAGNHTATTRHSRERRLGEGDREARESEGGLYAVFFGESPLARDCRLNPGGPLLVSGEASRRHSALAGDRT</sequence>
<feature type="compositionally biased region" description="Basic and acidic residues" evidence="1">
    <location>
        <begin position="63"/>
        <end position="73"/>
    </location>
</feature>
<evidence type="ECO:0000313" key="2">
    <source>
        <dbReference type="EMBL" id="KAJ8337610.1"/>
    </source>
</evidence>
<feature type="region of interest" description="Disordered" evidence="1">
    <location>
        <begin position="99"/>
        <end position="119"/>
    </location>
</feature>
<gene>
    <name evidence="2" type="ORF">SKAU_G00365760</name>
</gene>
<reference evidence="2" key="1">
    <citation type="journal article" date="2023" name="Science">
        <title>Genome structures resolve the early diversification of teleost fishes.</title>
        <authorList>
            <person name="Parey E."/>
            <person name="Louis A."/>
            <person name="Montfort J."/>
            <person name="Bouchez O."/>
            <person name="Roques C."/>
            <person name="Iampietro C."/>
            <person name="Lluch J."/>
            <person name="Castinel A."/>
            <person name="Donnadieu C."/>
            <person name="Desvignes T."/>
            <person name="Floi Bucao C."/>
            <person name="Jouanno E."/>
            <person name="Wen M."/>
            <person name="Mejri S."/>
            <person name="Dirks R."/>
            <person name="Jansen H."/>
            <person name="Henkel C."/>
            <person name="Chen W.J."/>
            <person name="Zahm M."/>
            <person name="Cabau C."/>
            <person name="Klopp C."/>
            <person name="Thompson A.W."/>
            <person name="Robinson-Rechavi M."/>
            <person name="Braasch I."/>
            <person name="Lecointre G."/>
            <person name="Bobe J."/>
            <person name="Postlethwait J.H."/>
            <person name="Berthelot C."/>
            <person name="Roest Crollius H."/>
            <person name="Guiguen Y."/>
        </authorList>
    </citation>
    <scope>NUCLEOTIDE SEQUENCE</scope>
    <source>
        <strain evidence="2">WJC10195</strain>
    </source>
</reference>
<feature type="compositionally biased region" description="Polar residues" evidence="1">
    <location>
        <begin position="40"/>
        <end position="55"/>
    </location>
</feature>
<evidence type="ECO:0000256" key="1">
    <source>
        <dbReference type="SAM" id="MobiDB-lite"/>
    </source>
</evidence>
<dbReference type="EMBL" id="JAINUF010000018">
    <property type="protein sequence ID" value="KAJ8337610.1"/>
    <property type="molecule type" value="Genomic_DNA"/>
</dbReference>
<accession>A0A9Q1EF23</accession>
<proteinExistence type="predicted"/>
<comment type="caution">
    <text evidence="2">The sequence shown here is derived from an EMBL/GenBank/DDBJ whole genome shotgun (WGS) entry which is preliminary data.</text>
</comment>
<organism evidence="2 3">
    <name type="scientific">Synaphobranchus kaupii</name>
    <name type="common">Kaup's arrowtooth eel</name>
    <dbReference type="NCBI Taxonomy" id="118154"/>
    <lineage>
        <taxon>Eukaryota</taxon>
        <taxon>Metazoa</taxon>
        <taxon>Chordata</taxon>
        <taxon>Craniata</taxon>
        <taxon>Vertebrata</taxon>
        <taxon>Euteleostomi</taxon>
        <taxon>Actinopterygii</taxon>
        <taxon>Neopterygii</taxon>
        <taxon>Teleostei</taxon>
        <taxon>Anguilliformes</taxon>
        <taxon>Synaphobranchidae</taxon>
        <taxon>Synaphobranchus</taxon>
    </lineage>
</organism>
<name>A0A9Q1EF23_SYNKA</name>